<sequence>MALPVLKWQRINNPTGPQPRPRHGHRAVAIKDLMVVFGGGNEGIVDELHVYNTGTLYFGDAIRWLLQFSCVVFECITVYDN</sequence>
<gene>
    <name evidence="2" type="ORF">PR048_002283</name>
</gene>
<dbReference type="Gene3D" id="2.120.10.80">
    <property type="entry name" value="Kelch-type beta propeller"/>
    <property type="match status" value="1"/>
</dbReference>
<dbReference type="InterPro" id="IPR015915">
    <property type="entry name" value="Kelch-typ_b-propeller"/>
</dbReference>
<dbReference type="Proteomes" id="UP001159363">
    <property type="component" value="Chromosome 1"/>
</dbReference>
<dbReference type="InterPro" id="IPR006652">
    <property type="entry name" value="Kelch_1"/>
</dbReference>
<keyword evidence="1" id="KW-0880">Kelch repeat</keyword>
<comment type="caution">
    <text evidence="2">The sequence shown here is derived from an EMBL/GenBank/DDBJ whole genome shotgun (WGS) entry which is preliminary data.</text>
</comment>
<dbReference type="SUPFAM" id="SSF117281">
    <property type="entry name" value="Kelch motif"/>
    <property type="match status" value="1"/>
</dbReference>
<dbReference type="InterPro" id="IPR043536">
    <property type="entry name" value="HCF1/2"/>
</dbReference>
<accession>A0ABQ9IJU9</accession>
<evidence type="ECO:0000256" key="1">
    <source>
        <dbReference type="ARBA" id="ARBA00022441"/>
    </source>
</evidence>
<evidence type="ECO:0000313" key="2">
    <source>
        <dbReference type="EMBL" id="KAJ8896937.1"/>
    </source>
</evidence>
<keyword evidence="3" id="KW-1185">Reference proteome</keyword>
<evidence type="ECO:0008006" key="4">
    <source>
        <dbReference type="Google" id="ProtNLM"/>
    </source>
</evidence>
<organism evidence="2 3">
    <name type="scientific">Dryococelus australis</name>
    <dbReference type="NCBI Taxonomy" id="614101"/>
    <lineage>
        <taxon>Eukaryota</taxon>
        <taxon>Metazoa</taxon>
        <taxon>Ecdysozoa</taxon>
        <taxon>Arthropoda</taxon>
        <taxon>Hexapoda</taxon>
        <taxon>Insecta</taxon>
        <taxon>Pterygota</taxon>
        <taxon>Neoptera</taxon>
        <taxon>Polyneoptera</taxon>
        <taxon>Phasmatodea</taxon>
        <taxon>Verophasmatodea</taxon>
        <taxon>Anareolatae</taxon>
        <taxon>Phasmatidae</taxon>
        <taxon>Eurycanthinae</taxon>
        <taxon>Dryococelus</taxon>
    </lineage>
</organism>
<protein>
    <recommendedName>
        <fullName evidence="4">Host cell factor C1</fullName>
    </recommendedName>
</protein>
<dbReference type="PANTHER" id="PTHR46003:SF1">
    <property type="entry name" value="HOST CELL FACTOR"/>
    <property type="match status" value="1"/>
</dbReference>
<reference evidence="2 3" key="1">
    <citation type="submission" date="2023-02" db="EMBL/GenBank/DDBJ databases">
        <title>LHISI_Scaffold_Assembly.</title>
        <authorList>
            <person name="Stuart O.P."/>
            <person name="Cleave R."/>
            <person name="Magrath M.J.L."/>
            <person name="Mikheyev A.S."/>
        </authorList>
    </citation>
    <scope>NUCLEOTIDE SEQUENCE [LARGE SCALE GENOMIC DNA]</scope>
    <source>
        <strain evidence="2">Daus_M_001</strain>
        <tissue evidence="2">Leg muscle</tissue>
    </source>
</reference>
<dbReference type="Pfam" id="PF01344">
    <property type="entry name" value="Kelch_1"/>
    <property type="match status" value="1"/>
</dbReference>
<name>A0ABQ9IJU9_9NEOP</name>
<proteinExistence type="predicted"/>
<evidence type="ECO:0000313" key="3">
    <source>
        <dbReference type="Proteomes" id="UP001159363"/>
    </source>
</evidence>
<dbReference type="EMBL" id="JARBHB010000001">
    <property type="protein sequence ID" value="KAJ8896937.1"/>
    <property type="molecule type" value="Genomic_DNA"/>
</dbReference>
<dbReference type="PANTHER" id="PTHR46003">
    <property type="entry name" value="HOST CELL FACTOR"/>
    <property type="match status" value="1"/>
</dbReference>